<dbReference type="CDD" id="cd16017">
    <property type="entry name" value="LptA"/>
    <property type="match status" value="1"/>
</dbReference>
<keyword evidence="6 7" id="KW-0472">Membrane</keyword>
<feature type="transmembrane region" description="Helical" evidence="7">
    <location>
        <begin position="146"/>
        <end position="165"/>
    </location>
</feature>
<dbReference type="STRING" id="343013.SAMN04489707_100928"/>
<dbReference type="PANTHER" id="PTHR30443">
    <property type="entry name" value="INNER MEMBRANE PROTEIN"/>
    <property type="match status" value="1"/>
</dbReference>
<keyword evidence="4 7" id="KW-0812">Transmembrane</keyword>
<gene>
    <name evidence="9" type="ORF">SAMN04489707_100928</name>
</gene>
<name>A0A1I7H7T2_9BURK</name>
<dbReference type="Gene3D" id="3.40.720.10">
    <property type="entry name" value="Alkaline Phosphatase, subunit A"/>
    <property type="match status" value="1"/>
</dbReference>
<dbReference type="GO" id="GO:0016776">
    <property type="term" value="F:phosphotransferase activity, phosphate group as acceptor"/>
    <property type="evidence" value="ECO:0007669"/>
    <property type="project" value="TreeGrafter"/>
</dbReference>
<evidence type="ECO:0000256" key="5">
    <source>
        <dbReference type="ARBA" id="ARBA00022989"/>
    </source>
</evidence>
<evidence type="ECO:0000256" key="6">
    <source>
        <dbReference type="ARBA" id="ARBA00023136"/>
    </source>
</evidence>
<dbReference type="Proteomes" id="UP000183656">
    <property type="component" value="Unassembled WGS sequence"/>
</dbReference>
<keyword evidence="3 9" id="KW-0808">Transferase</keyword>
<dbReference type="EMBL" id="FPBX01000009">
    <property type="protein sequence ID" value="SFU56758.1"/>
    <property type="molecule type" value="Genomic_DNA"/>
</dbReference>
<dbReference type="OrthoDB" id="9786870at2"/>
<evidence type="ECO:0000259" key="8">
    <source>
        <dbReference type="Pfam" id="PF00884"/>
    </source>
</evidence>
<keyword evidence="5 7" id="KW-1133">Transmembrane helix</keyword>
<feature type="transmembrane region" description="Helical" evidence="7">
    <location>
        <begin position="116"/>
        <end position="134"/>
    </location>
</feature>
<dbReference type="PANTHER" id="PTHR30443:SF2">
    <property type="entry name" value="PHOSPHOETHANOLAMINE TRANSFERASE EPTC"/>
    <property type="match status" value="1"/>
</dbReference>
<dbReference type="SUPFAM" id="SSF53649">
    <property type="entry name" value="Alkaline phosphatase-like"/>
    <property type="match status" value="1"/>
</dbReference>
<sequence length="534" mass="58405">MQALLPTPTSQDDSPAPPLWRLALAWWFLCSPVLWMWPSGRTLLDTVVSAAVLAPVFLWRRVGQAAAWLLVLIGAVYLGYFLAVRSAPDEYFWFTLLGSHAQEAVEYASSWRWRDALWLLAWLAPATAVAWWLARRARPVRRKAWRRVLALLGLVWVAWGVVSAFKGDSVEATLRKINRVYPVAMFESYARQQVASHQIFAVPRVAAPTAPARADLIVLVIGESASAQRWSLLGYAGHDTNAALRPLQADLQALPVLANGNNTALALPVLLSGQGLEHLPPQGLPTYLDWARAAGFRVATFSNQSTSGTAETFFHAAYRQRSDWYVNLPDGEYDGALTPLLQQALGEARESAQPLLVTLHTYGSHPRTGKRYPPERAHWDDVYDNSIAYASELLAQWIGLLQAEGQGRRAVLLYLSDHGLNLLDCGGNYTHGSARSAYEVPLLAWSNAAFRAAQPAWAAQLAHHAQPAPEGLPRLDNRVFAATVADLLGYGGATAYPSLGAPQDAPEPLLGGQPYRARAQANACDVRAQGGPLH</sequence>
<organism evidence="9 10">
    <name type="scientific">Paenacidovorax caeni</name>
    <dbReference type="NCBI Taxonomy" id="343013"/>
    <lineage>
        <taxon>Bacteria</taxon>
        <taxon>Pseudomonadati</taxon>
        <taxon>Pseudomonadota</taxon>
        <taxon>Betaproteobacteria</taxon>
        <taxon>Burkholderiales</taxon>
        <taxon>Comamonadaceae</taxon>
        <taxon>Paenacidovorax</taxon>
    </lineage>
</organism>
<accession>A0A1I7H7T2</accession>
<evidence type="ECO:0000313" key="9">
    <source>
        <dbReference type="EMBL" id="SFU56758.1"/>
    </source>
</evidence>
<dbReference type="InterPro" id="IPR040423">
    <property type="entry name" value="PEA_transferase"/>
</dbReference>
<reference evidence="9 10" key="1">
    <citation type="submission" date="2016-10" db="EMBL/GenBank/DDBJ databases">
        <authorList>
            <person name="de Groot N.N."/>
        </authorList>
    </citation>
    <scope>NUCLEOTIDE SEQUENCE [LARGE SCALE GENOMIC DNA]</scope>
    <source>
        <strain evidence="9 10">R-24608</strain>
    </source>
</reference>
<dbReference type="AlphaFoldDB" id="A0A1I7H7T2"/>
<feature type="transmembrane region" description="Helical" evidence="7">
    <location>
        <begin position="66"/>
        <end position="84"/>
    </location>
</feature>
<proteinExistence type="predicted"/>
<evidence type="ECO:0000256" key="4">
    <source>
        <dbReference type="ARBA" id="ARBA00022692"/>
    </source>
</evidence>
<feature type="domain" description="Sulfatase N-terminal" evidence="8">
    <location>
        <begin position="217"/>
        <end position="464"/>
    </location>
</feature>
<keyword evidence="10" id="KW-1185">Reference proteome</keyword>
<dbReference type="InterPro" id="IPR017850">
    <property type="entry name" value="Alkaline_phosphatase_core_sf"/>
</dbReference>
<feature type="transmembrane region" description="Helical" evidence="7">
    <location>
        <begin position="43"/>
        <end position="59"/>
    </location>
</feature>
<dbReference type="Pfam" id="PF00884">
    <property type="entry name" value="Sulfatase"/>
    <property type="match status" value="1"/>
</dbReference>
<dbReference type="GO" id="GO:0009244">
    <property type="term" value="P:lipopolysaccharide core region biosynthetic process"/>
    <property type="evidence" value="ECO:0007669"/>
    <property type="project" value="TreeGrafter"/>
</dbReference>
<evidence type="ECO:0000256" key="2">
    <source>
        <dbReference type="ARBA" id="ARBA00022475"/>
    </source>
</evidence>
<dbReference type="GO" id="GO:0005886">
    <property type="term" value="C:plasma membrane"/>
    <property type="evidence" value="ECO:0007669"/>
    <property type="project" value="UniProtKB-SubCell"/>
</dbReference>
<protein>
    <submittedName>
        <fullName evidence="9">Phosphoethanolamine transferase for glucans (OPG), alkaline phosphatase superfamily</fullName>
    </submittedName>
</protein>
<dbReference type="RefSeq" id="WP_054255929.1">
    <property type="nucleotide sequence ID" value="NZ_CYIG01000011.1"/>
</dbReference>
<evidence type="ECO:0000256" key="1">
    <source>
        <dbReference type="ARBA" id="ARBA00004651"/>
    </source>
</evidence>
<evidence type="ECO:0000313" key="10">
    <source>
        <dbReference type="Proteomes" id="UP000183656"/>
    </source>
</evidence>
<comment type="subcellular location">
    <subcellularLocation>
        <location evidence="1">Cell membrane</location>
        <topology evidence="1">Multi-pass membrane protein</topology>
    </subcellularLocation>
</comment>
<keyword evidence="2" id="KW-1003">Cell membrane</keyword>
<evidence type="ECO:0000256" key="7">
    <source>
        <dbReference type="SAM" id="Phobius"/>
    </source>
</evidence>
<dbReference type="InterPro" id="IPR058130">
    <property type="entry name" value="PEA_transf_C"/>
</dbReference>
<evidence type="ECO:0000256" key="3">
    <source>
        <dbReference type="ARBA" id="ARBA00022679"/>
    </source>
</evidence>
<dbReference type="InterPro" id="IPR000917">
    <property type="entry name" value="Sulfatase_N"/>
</dbReference>